<evidence type="ECO:0000313" key="2">
    <source>
        <dbReference type="Proteomes" id="UP000741360"/>
    </source>
</evidence>
<dbReference type="EMBL" id="JACPSX010000154">
    <property type="protein sequence ID" value="MBI3014993.1"/>
    <property type="molecule type" value="Genomic_DNA"/>
</dbReference>
<accession>A0A932M0D6</accession>
<proteinExistence type="predicted"/>
<name>A0A932M0D6_UNCTE</name>
<sequence length="222" mass="25552">MILKAIEQCLREIYQIELPLSVEDFLIDQHTLESVMERGNCRIAHRKAGGFLLISEGSDDLYLAVYLDGRIISNLTSNDPRNSLNSDNLADFCTATEEVSHFAYTAWNALQSKPVTPLELELQGEVDKFVTCYFFLNGQGDRNLLPSLKAQLFEEFSLDEQLAAEQRARYLTASQYAGRYCHHLEQSYVREGLPEAMIRDLRRFYRMGMEGKFLHIQRSLLQ</sequence>
<gene>
    <name evidence="1" type="ORF">HYY65_08065</name>
</gene>
<reference evidence="1" key="1">
    <citation type="submission" date="2020-07" db="EMBL/GenBank/DDBJ databases">
        <title>Huge and variable diversity of episymbiotic CPR bacteria and DPANN archaea in groundwater ecosystems.</title>
        <authorList>
            <person name="He C.Y."/>
            <person name="Keren R."/>
            <person name="Whittaker M."/>
            <person name="Farag I.F."/>
            <person name="Doudna J."/>
            <person name="Cate J.H.D."/>
            <person name="Banfield J.F."/>
        </authorList>
    </citation>
    <scope>NUCLEOTIDE SEQUENCE</scope>
    <source>
        <strain evidence="1">NC_groundwater_717_Ag_S-0.2um_59_8</strain>
    </source>
</reference>
<organism evidence="1 2">
    <name type="scientific">Tectimicrobiota bacterium</name>
    <dbReference type="NCBI Taxonomy" id="2528274"/>
    <lineage>
        <taxon>Bacteria</taxon>
        <taxon>Pseudomonadati</taxon>
        <taxon>Nitrospinota/Tectimicrobiota group</taxon>
        <taxon>Candidatus Tectimicrobiota</taxon>
    </lineage>
</organism>
<protein>
    <submittedName>
        <fullName evidence="1">Uncharacterized protein</fullName>
    </submittedName>
</protein>
<evidence type="ECO:0000313" key="1">
    <source>
        <dbReference type="EMBL" id="MBI3014993.1"/>
    </source>
</evidence>
<dbReference type="AlphaFoldDB" id="A0A932M0D6"/>
<dbReference type="Proteomes" id="UP000741360">
    <property type="component" value="Unassembled WGS sequence"/>
</dbReference>
<comment type="caution">
    <text evidence="1">The sequence shown here is derived from an EMBL/GenBank/DDBJ whole genome shotgun (WGS) entry which is preliminary data.</text>
</comment>